<dbReference type="AlphaFoldDB" id="A0A7R9IJV5"/>
<proteinExistence type="predicted"/>
<reference evidence="1" key="1">
    <citation type="submission" date="2020-11" db="EMBL/GenBank/DDBJ databases">
        <authorList>
            <person name="Tran Van P."/>
        </authorList>
    </citation>
    <scope>NUCLEOTIDE SEQUENCE</scope>
</reference>
<protein>
    <submittedName>
        <fullName evidence="1">Uncharacterized protein</fullName>
    </submittedName>
</protein>
<dbReference type="EMBL" id="OE003126">
    <property type="protein sequence ID" value="CAD7459778.1"/>
    <property type="molecule type" value="Genomic_DNA"/>
</dbReference>
<organism evidence="1">
    <name type="scientific">Timema tahoe</name>
    <dbReference type="NCBI Taxonomy" id="61484"/>
    <lineage>
        <taxon>Eukaryota</taxon>
        <taxon>Metazoa</taxon>
        <taxon>Ecdysozoa</taxon>
        <taxon>Arthropoda</taxon>
        <taxon>Hexapoda</taxon>
        <taxon>Insecta</taxon>
        <taxon>Pterygota</taxon>
        <taxon>Neoptera</taxon>
        <taxon>Polyneoptera</taxon>
        <taxon>Phasmatodea</taxon>
        <taxon>Timematodea</taxon>
        <taxon>Timematoidea</taxon>
        <taxon>Timematidae</taxon>
        <taxon>Timema</taxon>
    </lineage>
</organism>
<name>A0A7R9IJV5_9NEOP</name>
<gene>
    <name evidence="1" type="ORF">TTEB3V08_LOCUS7726</name>
</gene>
<accession>A0A7R9IJV5</accession>
<evidence type="ECO:0000313" key="1">
    <source>
        <dbReference type="EMBL" id="CAD7459778.1"/>
    </source>
</evidence>
<sequence>MSTNLKTKLIVGYGTSSRRERSMSTNLKTKLIVGYGTSSRRERSMSTNLKTKLIVVANWTRRPREVSSSTTREGFVDLPLDAATWLVHFKSQNSALLNKLDAYISAIQYVFVQHEQ</sequence>